<keyword evidence="2" id="KW-1185">Reference proteome</keyword>
<accession>A0A3B8DX55</accession>
<name>A0A3B8DX55_9CAUD</name>
<evidence type="ECO:0000313" key="1">
    <source>
        <dbReference type="EMBL" id="AYJ73207.1"/>
    </source>
</evidence>
<reference evidence="2" key="1">
    <citation type="submission" date="2018-09" db="EMBL/GenBank/DDBJ databases">
        <title>Complete genome of Proteus mirabilis phage Stubb.</title>
        <authorList>
            <person name="Bourgeois T.A."/>
            <person name="Lessor L."/>
            <person name="O'Leary C.J."/>
            <person name="Liu M."/>
        </authorList>
    </citation>
    <scope>NUCLEOTIDE SEQUENCE [LARGE SCALE GENOMIC DNA]</scope>
</reference>
<protein>
    <submittedName>
        <fullName evidence="1">Uncharacterized protein</fullName>
    </submittedName>
</protein>
<proteinExistence type="predicted"/>
<organism evidence="1 2">
    <name type="scientific">Proteus phage Stubb</name>
    <dbReference type="NCBI Taxonomy" id="2315597"/>
    <lineage>
        <taxon>Viruses</taxon>
        <taxon>Duplodnaviria</taxon>
        <taxon>Heunggongvirae</taxon>
        <taxon>Uroviricota</taxon>
        <taxon>Caudoviricetes</taxon>
        <taxon>Demerecviridae</taxon>
        <taxon>Novosibvirus</taxon>
        <taxon>Novosibvirus stubb</taxon>
    </lineage>
</organism>
<dbReference type="Proteomes" id="UP000269143">
    <property type="component" value="Segment"/>
</dbReference>
<evidence type="ECO:0000313" key="2">
    <source>
        <dbReference type="Proteomes" id="UP000269143"/>
    </source>
</evidence>
<gene>
    <name evidence="1" type="ORF">CPT_Stubb_079</name>
</gene>
<sequence length="71" mass="8306">MQNNKFLVLSNSDIVSALSEDDLVILNHLIDKIKSFRRSVGKNEVRKYLVVSEKDTELFEIVKDTILEYYK</sequence>
<dbReference type="EMBL" id="MH830339">
    <property type="protein sequence ID" value="AYJ73207.1"/>
    <property type="molecule type" value="Genomic_DNA"/>
</dbReference>